<dbReference type="Pfam" id="PF00293">
    <property type="entry name" value="NUDIX"/>
    <property type="match status" value="1"/>
</dbReference>
<dbReference type="KEGG" id="acru:HHL28_17780"/>
<dbReference type="PANTHER" id="PTHR43046">
    <property type="entry name" value="GDP-MANNOSE MANNOSYL HYDROLASE"/>
    <property type="match status" value="1"/>
</dbReference>
<dbReference type="EMBL" id="CP051775">
    <property type="protein sequence ID" value="QJE74663.1"/>
    <property type="molecule type" value="Genomic_DNA"/>
</dbReference>
<dbReference type="PANTHER" id="PTHR43046:SF16">
    <property type="entry name" value="ADP-RIBOSE PYROPHOSPHATASE YJHB-RELATED"/>
    <property type="match status" value="1"/>
</dbReference>
<sequence length="209" mass="23417">MEPKWLVWARRMQALAQTGLAFTRDKYDRERFKALRDLAAEVMAAHGDTPVDHIRGLFAAQTGYATPKVDVRGAAFRDGRILMVREAMDQDRWTLPGGWADVNDSPAECVRREVLEESGFEVRVTKLAAVWDRAKHAHTPPYPFHIYKMFFICEVVGGSPAAATLETNGVAFFGPDEVPADLSLGRTLPWQVQRMFAHAADPSLPTDFD</sequence>
<dbReference type="SUPFAM" id="SSF55811">
    <property type="entry name" value="Nudix"/>
    <property type="match status" value="1"/>
</dbReference>
<evidence type="ECO:0000256" key="1">
    <source>
        <dbReference type="ARBA" id="ARBA00001946"/>
    </source>
</evidence>
<keyword evidence="2 4" id="KW-0378">Hydrolase</keyword>
<feature type="domain" description="Nudix hydrolase" evidence="3">
    <location>
        <begin position="66"/>
        <end position="198"/>
    </location>
</feature>
<reference evidence="4" key="1">
    <citation type="submission" date="2020-04" db="EMBL/GenBank/DDBJ databases">
        <title>A desert anoxygenic phototrophic bacterium fixes CO2 using RubisCO under aerobic conditions.</title>
        <authorList>
            <person name="Tang K."/>
        </authorList>
    </citation>
    <scope>NUCLEOTIDE SEQUENCE [LARGE SCALE GENOMIC DNA]</scope>
    <source>
        <strain evidence="4">MIMtkB3</strain>
    </source>
</reference>
<dbReference type="InterPro" id="IPR000086">
    <property type="entry name" value="NUDIX_hydrolase_dom"/>
</dbReference>
<dbReference type="CDD" id="cd04672">
    <property type="entry name" value="NUDIX_CDP-Chase_like"/>
    <property type="match status" value="1"/>
</dbReference>
<dbReference type="AlphaFoldDB" id="A0A858RC59"/>
<dbReference type="InterPro" id="IPR059176">
    <property type="entry name" value="UDP-X_N"/>
</dbReference>
<comment type="cofactor">
    <cofactor evidence="1">
        <name>Mg(2+)</name>
        <dbReference type="ChEBI" id="CHEBI:18420"/>
    </cofactor>
</comment>
<accession>A0A858RC59</accession>
<organism evidence="4 5">
    <name type="scientific">Aerophototrophica crusticola</name>
    <dbReference type="NCBI Taxonomy" id="1709002"/>
    <lineage>
        <taxon>Bacteria</taxon>
        <taxon>Pseudomonadati</taxon>
        <taxon>Pseudomonadota</taxon>
        <taxon>Alphaproteobacteria</taxon>
        <taxon>Rhodospirillales</taxon>
        <taxon>Rhodospirillaceae</taxon>
        <taxon>Aerophototrophica</taxon>
    </lineage>
</organism>
<evidence type="ECO:0000313" key="5">
    <source>
        <dbReference type="Proteomes" id="UP000501891"/>
    </source>
</evidence>
<dbReference type="Pfam" id="PF12535">
    <property type="entry name" value="Nudix_N"/>
    <property type="match status" value="1"/>
</dbReference>
<dbReference type="Gene3D" id="6.10.250.1120">
    <property type="match status" value="1"/>
</dbReference>
<keyword evidence="5" id="KW-1185">Reference proteome</keyword>
<dbReference type="InterPro" id="IPR015797">
    <property type="entry name" value="NUDIX_hydrolase-like_dom_sf"/>
</dbReference>
<protein>
    <submittedName>
        <fullName evidence="4">NUDIX hydrolase</fullName>
    </submittedName>
</protein>
<dbReference type="PROSITE" id="PS51462">
    <property type="entry name" value="NUDIX"/>
    <property type="match status" value="1"/>
</dbReference>
<name>A0A858RC59_9PROT</name>
<dbReference type="GO" id="GO:0016787">
    <property type="term" value="F:hydrolase activity"/>
    <property type="evidence" value="ECO:0007669"/>
    <property type="project" value="UniProtKB-KW"/>
</dbReference>
<evidence type="ECO:0000259" key="3">
    <source>
        <dbReference type="PROSITE" id="PS51462"/>
    </source>
</evidence>
<dbReference type="Gene3D" id="3.90.79.10">
    <property type="entry name" value="Nucleoside Triphosphate Pyrophosphohydrolase"/>
    <property type="match status" value="1"/>
</dbReference>
<proteinExistence type="predicted"/>
<dbReference type="Proteomes" id="UP000501891">
    <property type="component" value="Chromosome"/>
</dbReference>
<evidence type="ECO:0000256" key="2">
    <source>
        <dbReference type="ARBA" id="ARBA00022801"/>
    </source>
</evidence>
<evidence type="ECO:0000313" key="4">
    <source>
        <dbReference type="EMBL" id="QJE74663.1"/>
    </source>
</evidence>
<gene>
    <name evidence="4" type="ORF">HHL28_17780</name>
</gene>